<evidence type="ECO:0000313" key="3">
    <source>
        <dbReference type="Proteomes" id="UP000199657"/>
    </source>
</evidence>
<organism evidence="2 3">
    <name type="scientific">Aquisalimonas asiatica</name>
    <dbReference type="NCBI Taxonomy" id="406100"/>
    <lineage>
        <taxon>Bacteria</taxon>
        <taxon>Pseudomonadati</taxon>
        <taxon>Pseudomonadota</taxon>
        <taxon>Gammaproteobacteria</taxon>
        <taxon>Chromatiales</taxon>
        <taxon>Ectothiorhodospiraceae</taxon>
        <taxon>Aquisalimonas</taxon>
    </lineage>
</organism>
<protein>
    <submittedName>
        <fullName evidence="2">ThiF family protein</fullName>
    </submittedName>
</protein>
<dbReference type="Proteomes" id="UP000199657">
    <property type="component" value="Unassembled WGS sequence"/>
</dbReference>
<dbReference type="AlphaFoldDB" id="A0A1H8U306"/>
<dbReference type="EMBL" id="FOEG01000005">
    <property type="protein sequence ID" value="SEO97629.1"/>
    <property type="molecule type" value="Genomic_DNA"/>
</dbReference>
<evidence type="ECO:0000259" key="1">
    <source>
        <dbReference type="Pfam" id="PF00899"/>
    </source>
</evidence>
<accession>A0A1H8U306</accession>
<dbReference type="PANTHER" id="PTHR43267:SF1">
    <property type="entry name" value="TRNA THREONYLCARBAMOYLADENOSINE DEHYDRATASE"/>
    <property type="match status" value="1"/>
</dbReference>
<dbReference type="PANTHER" id="PTHR43267">
    <property type="entry name" value="TRNA THREONYLCARBAMOYLADENOSINE DEHYDRATASE"/>
    <property type="match status" value="1"/>
</dbReference>
<dbReference type="GO" id="GO:0008641">
    <property type="term" value="F:ubiquitin-like modifier activating enzyme activity"/>
    <property type="evidence" value="ECO:0007669"/>
    <property type="project" value="InterPro"/>
</dbReference>
<reference evidence="2 3" key="1">
    <citation type="submission" date="2016-10" db="EMBL/GenBank/DDBJ databases">
        <authorList>
            <person name="de Groot N.N."/>
        </authorList>
    </citation>
    <scope>NUCLEOTIDE SEQUENCE [LARGE SCALE GENOMIC DNA]</scope>
    <source>
        <strain evidence="2 3">CGMCC 1.6291</strain>
    </source>
</reference>
<dbReference type="CDD" id="cd01483">
    <property type="entry name" value="E1_enzyme_family"/>
    <property type="match status" value="1"/>
</dbReference>
<keyword evidence="3" id="KW-1185">Reference proteome</keyword>
<sequence length="286" mass="31034">MTASSFDYGTALTRNLGWVTADEQARLRATRVAIAGMGGVGGSHLLTLARLGIGHFHLADFDHFELHNMNRQAGATVSQLGRAKVDVMAEMARDINPELHLTTFPEGVTEGNVDAFLDGVDVYVDGLDFFALDIRQTVFAECRARGIPAVTAAPLGMGTALLVFTSGSPSFEDYFQLDGHPPGEQALRFAMGLAPTSQQFTYLAEAGHVDLPNQRGPSTAMACELCAGVVGTEVLKLVLNRGRIRAVPWVTHFDAYLGRLRKTWRPGGNRNPLQRLLLALARRRFG</sequence>
<dbReference type="Gene3D" id="3.40.50.720">
    <property type="entry name" value="NAD(P)-binding Rossmann-like Domain"/>
    <property type="match status" value="1"/>
</dbReference>
<dbReference type="InterPro" id="IPR045886">
    <property type="entry name" value="ThiF/MoeB/HesA"/>
</dbReference>
<dbReference type="GO" id="GO:0061503">
    <property type="term" value="F:tRNA threonylcarbamoyladenosine dehydratase"/>
    <property type="evidence" value="ECO:0007669"/>
    <property type="project" value="TreeGrafter"/>
</dbReference>
<proteinExistence type="predicted"/>
<dbReference type="InterPro" id="IPR035985">
    <property type="entry name" value="Ubiquitin-activating_enz"/>
</dbReference>
<dbReference type="STRING" id="406100.SAMN04488052_105144"/>
<dbReference type="NCBIfam" id="NF006077">
    <property type="entry name" value="PRK08223.1"/>
    <property type="match status" value="1"/>
</dbReference>
<feature type="domain" description="THIF-type NAD/FAD binding fold" evidence="1">
    <location>
        <begin position="14"/>
        <end position="268"/>
    </location>
</feature>
<gene>
    <name evidence="2" type="ORF">SAMN04488052_105144</name>
</gene>
<dbReference type="RefSeq" id="WP_091644452.1">
    <property type="nucleotide sequence ID" value="NZ_FOEG01000005.1"/>
</dbReference>
<dbReference type="SUPFAM" id="SSF69572">
    <property type="entry name" value="Activating enzymes of the ubiquitin-like proteins"/>
    <property type="match status" value="1"/>
</dbReference>
<dbReference type="InterPro" id="IPR000594">
    <property type="entry name" value="ThiF_NAD_FAD-bd"/>
</dbReference>
<name>A0A1H8U306_9GAMM</name>
<dbReference type="OrthoDB" id="272552at2"/>
<evidence type="ECO:0000313" key="2">
    <source>
        <dbReference type="EMBL" id="SEO97629.1"/>
    </source>
</evidence>
<dbReference type="Pfam" id="PF00899">
    <property type="entry name" value="ThiF"/>
    <property type="match status" value="1"/>
</dbReference>
<dbReference type="GO" id="GO:0061504">
    <property type="term" value="P:cyclic threonylcarbamoyladenosine biosynthetic process"/>
    <property type="evidence" value="ECO:0007669"/>
    <property type="project" value="TreeGrafter"/>
</dbReference>